<reference evidence="2 3" key="1">
    <citation type="submission" date="2018-02" db="EMBL/GenBank/DDBJ databases">
        <title>The genomes of Aspergillus section Nigri reveals drivers in fungal speciation.</title>
        <authorList>
            <consortium name="DOE Joint Genome Institute"/>
            <person name="Vesth T.C."/>
            <person name="Nybo J."/>
            <person name="Theobald S."/>
            <person name="Brandl J."/>
            <person name="Frisvad J.C."/>
            <person name="Nielsen K.F."/>
            <person name="Lyhne E.K."/>
            <person name="Kogle M.E."/>
            <person name="Kuo A."/>
            <person name="Riley R."/>
            <person name="Clum A."/>
            <person name="Nolan M."/>
            <person name="Lipzen A."/>
            <person name="Salamov A."/>
            <person name="Henrissat B."/>
            <person name="Wiebenga A."/>
            <person name="De vries R.P."/>
            <person name="Grigoriev I.V."/>
            <person name="Mortensen U.H."/>
            <person name="Andersen M.R."/>
            <person name="Baker S.E."/>
        </authorList>
    </citation>
    <scope>NUCLEOTIDE SEQUENCE [LARGE SCALE GENOMIC DNA]</scope>
    <source>
        <strain evidence="2 3">CBS 121057</strain>
    </source>
</reference>
<accession>A0A319DXX2</accession>
<organism evidence="2 3">
    <name type="scientific">Aspergillus sclerotiicarbonarius (strain CBS 121057 / IBT 28362)</name>
    <dbReference type="NCBI Taxonomy" id="1448318"/>
    <lineage>
        <taxon>Eukaryota</taxon>
        <taxon>Fungi</taxon>
        <taxon>Dikarya</taxon>
        <taxon>Ascomycota</taxon>
        <taxon>Pezizomycotina</taxon>
        <taxon>Eurotiomycetes</taxon>
        <taxon>Eurotiomycetidae</taxon>
        <taxon>Eurotiales</taxon>
        <taxon>Aspergillaceae</taxon>
        <taxon>Aspergillus</taxon>
        <taxon>Aspergillus subgen. Circumdati</taxon>
    </lineage>
</organism>
<feature type="coiled-coil region" evidence="1">
    <location>
        <begin position="146"/>
        <end position="173"/>
    </location>
</feature>
<proteinExistence type="predicted"/>
<dbReference type="Proteomes" id="UP000248423">
    <property type="component" value="Unassembled WGS sequence"/>
</dbReference>
<dbReference type="VEuPathDB" id="FungiDB:BO78DRAFT_376624"/>
<sequence length="182" mass="20586">MSSVSRMSNATAELVRSMPGPFNNLIHQIASGTNPQARFPFTEVKVIRGTFPHPPNTDRREVRNSVTVQFNGAPGGPVIAHLFNDGTIKTLEEMHQENNARQEQKARLAAEESRFPRLQQTVARQQAEAKMMSRIQAARIHPSMSIMQKQLEKQSAEEEYRQLLAEQATARVESSVRTDRHR</sequence>
<evidence type="ECO:0000313" key="2">
    <source>
        <dbReference type="EMBL" id="PYI02577.1"/>
    </source>
</evidence>
<name>A0A319DXX2_ASPSB</name>
<evidence type="ECO:0000313" key="3">
    <source>
        <dbReference type="Proteomes" id="UP000248423"/>
    </source>
</evidence>
<gene>
    <name evidence="2" type="ORF">BO78DRAFT_376624</name>
</gene>
<dbReference type="OrthoDB" id="4203691at2759"/>
<keyword evidence="1" id="KW-0175">Coiled coil</keyword>
<evidence type="ECO:0000256" key="1">
    <source>
        <dbReference type="SAM" id="Coils"/>
    </source>
</evidence>
<keyword evidence="3" id="KW-1185">Reference proteome</keyword>
<dbReference type="AlphaFoldDB" id="A0A319DXX2"/>
<protein>
    <submittedName>
        <fullName evidence="2">Uncharacterized protein</fullName>
    </submittedName>
</protein>
<dbReference type="EMBL" id="KZ826392">
    <property type="protein sequence ID" value="PYI02577.1"/>
    <property type="molecule type" value="Genomic_DNA"/>
</dbReference>